<sequence length="654" mass="74176">MLNAKKIAVLLRHRIYKNNHLYVHANVNANVKFNNICNWNKVNKTYINTLKNFLDVLEFEEGGENETEYKRIDELSKYIEVVKINNQPINKSKYYGLDFENEGNFFNEKGDIKLCPEQVRQNEILFFLNKKHLKQLQNILNDNKSSKNDKYVAITLIKNAVISSEQYLPGCQDTGTAIILAKKDEEIVTTYEHKYLTLGVYNAYKNNHFRYSQLSPVDMFNEVNTKNNLPCQIEIYSNVREESKDKQQDKQHDEQQDKQHDEQREGQHNEMGEIKKPLKGKAQSGGPKFELIFIAKGGGSANKTFLFQQTKSILHEEKLYDFLLDKIKEIGTSACPPYHLAIVIGGLSAEMNLKVVKLATCRYLDNLKKEGGVYGKGFRDIKSEKIILDKAQGLGIGAQFGGKYFVHDVRVIRLPRHSASCPIGIGVSCSADRQIKCIINKNGVFMEALEHEPIKFLPEITFKDLNKNEGIKIDLNQNMNEILYTISKYPVSTLLLLTGKLVVARDTVHKLIVDRFLNENIPIPDYFKNYPIYYAGPAKTPDSYASGSFGPTTAGRMDAYAEVLMKNKASLISLAKGNRSAVVRNACKKYNGFYLGSIGGPGAIIAKNNIKKVEIIDFPHLGMEAVHLIDVVDFPAFIVIDNKGNDFYNKWLPS</sequence>
<evidence type="ECO:0000313" key="1">
    <source>
        <dbReference type="EMBL" id="KAI4839502.1"/>
    </source>
</evidence>
<accession>A0ACB9YC06</accession>
<comment type="caution">
    <text evidence="1">The sequence shown here is derived from an EMBL/GenBank/DDBJ whole genome shotgun (WGS) entry which is preliminary data.</text>
</comment>
<proteinExistence type="predicted"/>
<protein>
    <submittedName>
        <fullName evidence="1">Fumarate hydratase</fullName>
    </submittedName>
</protein>
<gene>
    <name evidence="1" type="ORF">MKS88_002056</name>
</gene>
<organism evidence="1 2">
    <name type="scientific">Plasmodium brasilianum</name>
    <dbReference type="NCBI Taxonomy" id="5824"/>
    <lineage>
        <taxon>Eukaryota</taxon>
        <taxon>Sar</taxon>
        <taxon>Alveolata</taxon>
        <taxon>Apicomplexa</taxon>
        <taxon>Aconoidasida</taxon>
        <taxon>Haemosporida</taxon>
        <taxon>Plasmodiidae</taxon>
        <taxon>Plasmodium</taxon>
        <taxon>Plasmodium (Plasmodium)</taxon>
    </lineage>
</organism>
<dbReference type="EMBL" id="CM043775">
    <property type="protein sequence ID" value="KAI4839502.1"/>
    <property type="molecule type" value="Genomic_DNA"/>
</dbReference>
<reference evidence="1" key="1">
    <citation type="submission" date="2022-06" db="EMBL/GenBank/DDBJ databases">
        <title>The First Complete Genome of the Simian Malaria Parasite Plasmodium brasilianum.</title>
        <authorList>
            <person name="Bajic M."/>
            <person name="Ravishankar S."/>
        </authorList>
    </citation>
    <scope>NUCLEOTIDE SEQUENCE</scope>
    <source>
        <strain evidence="1">Bolivian I</strain>
    </source>
</reference>
<keyword evidence="2" id="KW-1185">Reference proteome</keyword>
<evidence type="ECO:0000313" key="2">
    <source>
        <dbReference type="Proteomes" id="UP001056978"/>
    </source>
</evidence>
<dbReference type="Proteomes" id="UP001056978">
    <property type="component" value="Chromosome 7"/>
</dbReference>
<name>A0ACB9YC06_PLABR</name>